<feature type="transmembrane region" description="Helical" evidence="2">
    <location>
        <begin position="360"/>
        <end position="379"/>
    </location>
</feature>
<reference evidence="3 4" key="1">
    <citation type="submission" date="2020-02" db="EMBL/GenBank/DDBJ databases">
        <title>Acidophilic actinobacteria isolated from forest soil.</title>
        <authorList>
            <person name="Golinska P."/>
        </authorList>
    </citation>
    <scope>NUCLEOTIDE SEQUENCE [LARGE SCALE GENOMIC DNA]</scope>
    <source>
        <strain evidence="3 4">NL8</strain>
    </source>
</reference>
<dbReference type="InterPro" id="IPR036259">
    <property type="entry name" value="MFS_trans_sf"/>
</dbReference>
<dbReference type="Pfam" id="PF06779">
    <property type="entry name" value="MFS_4"/>
    <property type="match status" value="1"/>
</dbReference>
<dbReference type="PANTHER" id="PTHR23537:SF1">
    <property type="entry name" value="SUGAR TRANSPORTER"/>
    <property type="match status" value="1"/>
</dbReference>
<feature type="transmembrane region" description="Helical" evidence="2">
    <location>
        <begin position="169"/>
        <end position="191"/>
    </location>
</feature>
<feature type="transmembrane region" description="Helical" evidence="2">
    <location>
        <begin position="335"/>
        <end position="354"/>
    </location>
</feature>
<feature type="transmembrane region" description="Helical" evidence="2">
    <location>
        <begin position="233"/>
        <end position="250"/>
    </location>
</feature>
<dbReference type="Proteomes" id="UP000730482">
    <property type="component" value="Unassembled WGS sequence"/>
</dbReference>
<feature type="transmembrane region" description="Helical" evidence="2">
    <location>
        <begin position="391"/>
        <end position="409"/>
    </location>
</feature>
<gene>
    <name evidence="3" type="ORF">KGQ19_36835</name>
</gene>
<dbReference type="PANTHER" id="PTHR23537">
    <property type="match status" value="1"/>
</dbReference>
<dbReference type="InterPro" id="IPR010645">
    <property type="entry name" value="MFS_4"/>
</dbReference>
<keyword evidence="2" id="KW-0812">Transmembrane</keyword>
<name>A0ABS5L2N1_9ACTN</name>
<comment type="caution">
    <text evidence="3">The sequence shown here is derived from an EMBL/GenBank/DDBJ whole genome shotgun (WGS) entry which is preliminary data.</text>
</comment>
<feature type="transmembrane region" description="Helical" evidence="2">
    <location>
        <begin position="144"/>
        <end position="163"/>
    </location>
</feature>
<feature type="compositionally biased region" description="Basic and acidic residues" evidence="1">
    <location>
        <begin position="456"/>
        <end position="472"/>
    </location>
</feature>
<proteinExistence type="predicted"/>
<dbReference type="SUPFAM" id="SSF103473">
    <property type="entry name" value="MFS general substrate transporter"/>
    <property type="match status" value="1"/>
</dbReference>
<organism evidence="3 4">
    <name type="scientific">Catenulispora pinistramenti</name>
    <dbReference type="NCBI Taxonomy" id="2705254"/>
    <lineage>
        <taxon>Bacteria</taxon>
        <taxon>Bacillati</taxon>
        <taxon>Actinomycetota</taxon>
        <taxon>Actinomycetes</taxon>
        <taxon>Catenulisporales</taxon>
        <taxon>Catenulisporaceae</taxon>
        <taxon>Catenulispora</taxon>
    </lineage>
</organism>
<feature type="transmembrane region" description="Helical" evidence="2">
    <location>
        <begin position="421"/>
        <end position="442"/>
    </location>
</feature>
<feature type="transmembrane region" description="Helical" evidence="2">
    <location>
        <begin position="203"/>
        <end position="227"/>
    </location>
</feature>
<evidence type="ECO:0000256" key="1">
    <source>
        <dbReference type="SAM" id="MobiDB-lite"/>
    </source>
</evidence>
<sequence length="493" mass="50275">MTDVELSGSRDGMPSMVLPTASTPAPPAPTPTPTPTPTPASIPAPAPAPIPPAHLAADQAAEHALRPSTPPPRPWNHVAQTAAALAAGMGVGRFVFTPILPAMHAQAGLSAASGANLATANYVGYLIGAVTGIVRPSLIRSRSVLRISLAVLVVSLAAMPVTHTVTAWLVFRLAAGIASALVFVVAVSSLTSHLRGHPAHLTGWAFGGVGGGIALSGLLILAIRAFAGWQADWWAAAGLAALLSVVAWNLRPETAATAAEPRHERISTHRWFTALFISYTFEGIGYIVAGTFLVAAIEQGSPAWVGSGAWVLVGLAAVPSSAVWAALARHRSRPALLVTALLIQAVGIALPALVGGIAPAMISAILFGATFIGVSTLALGTGTHLRFPRSVALLTAGYSVGQILGPLVVTPLLQHGYRQALLSAAGFVVVSAGAAVVLGVGFPHAVSAAARISPPDSRRPIQPDDWETDRGRLVRGTAGRRRPSGGTAPTPPG</sequence>
<evidence type="ECO:0000313" key="3">
    <source>
        <dbReference type="EMBL" id="MBS2552434.1"/>
    </source>
</evidence>
<feature type="transmembrane region" description="Helical" evidence="2">
    <location>
        <begin position="309"/>
        <end position="328"/>
    </location>
</feature>
<feature type="region of interest" description="Disordered" evidence="1">
    <location>
        <begin position="1"/>
        <end position="52"/>
    </location>
</feature>
<keyword evidence="4" id="KW-1185">Reference proteome</keyword>
<dbReference type="EMBL" id="JAAFYZ010000188">
    <property type="protein sequence ID" value="MBS2552434.1"/>
    <property type="molecule type" value="Genomic_DNA"/>
</dbReference>
<keyword evidence="2" id="KW-1133">Transmembrane helix</keyword>
<dbReference type="Gene3D" id="1.20.1250.20">
    <property type="entry name" value="MFS general substrate transporter like domains"/>
    <property type="match status" value="1"/>
</dbReference>
<evidence type="ECO:0000256" key="2">
    <source>
        <dbReference type="SAM" id="Phobius"/>
    </source>
</evidence>
<feature type="region of interest" description="Disordered" evidence="1">
    <location>
        <begin position="453"/>
        <end position="493"/>
    </location>
</feature>
<accession>A0ABS5L2N1</accession>
<keyword evidence="2" id="KW-0472">Membrane</keyword>
<feature type="transmembrane region" description="Helical" evidence="2">
    <location>
        <begin position="271"/>
        <end position="297"/>
    </location>
</feature>
<protein>
    <submittedName>
        <fullName evidence="3">YbfB/YjiJ family MFS transporter</fullName>
    </submittedName>
</protein>
<feature type="compositionally biased region" description="Pro residues" evidence="1">
    <location>
        <begin position="24"/>
        <end position="52"/>
    </location>
</feature>
<evidence type="ECO:0000313" key="4">
    <source>
        <dbReference type="Proteomes" id="UP000730482"/>
    </source>
</evidence>